<name>A0A857JGR4_9ALTE</name>
<gene>
    <name evidence="2" type="ORF">FX988_00592</name>
</gene>
<sequence length="165" mass="18251">MHRITFLMFICLLAGCAASGPDFQLDTKKVEKDNIMVYIFRPDPGAFIGGNAWPNTYVNGEYIGSLKSGGYLKVNLPRGENEIYVGTKEGKFANWSVPPVSMLLKETNQDEYFIKMDVVWTFGQSFLATVAGSTVSIANEEGYARLTSVSKEEALNEISKTKLSN</sequence>
<dbReference type="AlphaFoldDB" id="A0A857JGR4"/>
<feature type="chain" id="PRO_5032429364" description="DUF2846 domain-containing protein" evidence="1">
    <location>
        <begin position="20"/>
        <end position="165"/>
    </location>
</feature>
<reference evidence="2 3" key="1">
    <citation type="submission" date="2019-12" db="EMBL/GenBank/DDBJ databases">
        <title>Genome sequencing and assembly of endphytes of Porphyra tenera.</title>
        <authorList>
            <person name="Park J.M."/>
            <person name="Shin R."/>
            <person name="Jo S.H."/>
        </authorList>
    </citation>
    <scope>NUCLEOTIDE SEQUENCE [LARGE SCALE GENOMIC DNA]</scope>
    <source>
        <strain evidence="2 3">GPM4</strain>
    </source>
</reference>
<dbReference type="OrthoDB" id="8859745at2"/>
<accession>A0A857JGR4</accession>
<keyword evidence="1" id="KW-0732">Signal</keyword>
<dbReference type="EMBL" id="CP047656">
    <property type="protein sequence ID" value="QHJ10380.1"/>
    <property type="molecule type" value="Genomic_DNA"/>
</dbReference>
<dbReference type="KEGG" id="pmes:FX988_00592"/>
<evidence type="ECO:0000313" key="3">
    <source>
        <dbReference type="Proteomes" id="UP000464524"/>
    </source>
</evidence>
<evidence type="ECO:0000313" key="2">
    <source>
        <dbReference type="EMBL" id="QHJ10380.1"/>
    </source>
</evidence>
<evidence type="ECO:0008006" key="4">
    <source>
        <dbReference type="Google" id="ProtNLM"/>
    </source>
</evidence>
<keyword evidence="3" id="KW-1185">Reference proteome</keyword>
<feature type="signal peptide" evidence="1">
    <location>
        <begin position="1"/>
        <end position="19"/>
    </location>
</feature>
<protein>
    <recommendedName>
        <fullName evidence="4">DUF2846 domain-containing protein</fullName>
    </recommendedName>
</protein>
<proteinExistence type="predicted"/>
<dbReference type="Proteomes" id="UP000464524">
    <property type="component" value="Chromosome"/>
</dbReference>
<dbReference type="PROSITE" id="PS51257">
    <property type="entry name" value="PROKAR_LIPOPROTEIN"/>
    <property type="match status" value="1"/>
</dbReference>
<dbReference type="RefSeq" id="WP_160178267.1">
    <property type="nucleotide sequence ID" value="NZ_CP047656.1"/>
</dbReference>
<organism evidence="2 3">
    <name type="scientific">Paraglaciecola mesophila</name>
    <dbReference type="NCBI Taxonomy" id="197222"/>
    <lineage>
        <taxon>Bacteria</taxon>
        <taxon>Pseudomonadati</taxon>
        <taxon>Pseudomonadota</taxon>
        <taxon>Gammaproteobacteria</taxon>
        <taxon>Alteromonadales</taxon>
        <taxon>Alteromonadaceae</taxon>
        <taxon>Paraglaciecola</taxon>
    </lineage>
</organism>
<evidence type="ECO:0000256" key="1">
    <source>
        <dbReference type="SAM" id="SignalP"/>
    </source>
</evidence>